<dbReference type="AlphaFoldDB" id="A0A1H1MJC5"/>
<accession>A0A1H1MJC5</accession>
<feature type="transmembrane region" description="Helical" evidence="2">
    <location>
        <begin position="32"/>
        <end position="57"/>
    </location>
</feature>
<dbReference type="RefSeq" id="WP_091518269.1">
    <property type="nucleotide sequence ID" value="NZ_LT629772.1"/>
</dbReference>
<feature type="compositionally biased region" description="Low complexity" evidence="1">
    <location>
        <begin position="14"/>
        <end position="23"/>
    </location>
</feature>
<evidence type="ECO:0000256" key="1">
    <source>
        <dbReference type="SAM" id="MobiDB-lite"/>
    </source>
</evidence>
<proteinExistence type="predicted"/>
<evidence type="ECO:0000256" key="2">
    <source>
        <dbReference type="SAM" id="Phobius"/>
    </source>
</evidence>
<keyword evidence="2" id="KW-0812">Transmembrane</keyword>
<protein>
    <recommendedName>
        <fullName evidence="5">Integral membrane protein</fullName>
    </recommendedName>
</protein>
<evidence type="ECO:0000313" key="4">
    <source>
        <dbReference type="Proteomes" id="UP000199103"/>
    </source>
</evidence>
<keyword evidence="4" id="KW-1185">Reference proteome</keyword>
<dbReference type="OrthoDB" id="3733909at2"/>
<sequence>MRQPDKSPDPSDETGGTRTGGSAAARTARPALWAAAIVLWLEAIAVVGYGLLIIVNLQNVSAGVGYGVAGMLIVWGVALAVVGRGVALVRPWSRGPAVALQLLHLPLAWGFRDSIGWLAAALFVSAAAVLVCLFLPASSAAFTEGRRLPGE</sequence>
<organism evidence="3 4">
    <name type="scientific">Microlunatus soli</name>
    <dbReference type="NCBI Taxonomy" id="630515"/>
    <lineage>
        <taxon>Bacteria</taxon>
        <taxon>Bacillati</taxon>
        <taxon>Actinomycetota</taxon>
        <taxon>Actinomycetes</taxon>
        <taxon>Propionibacteriales</taxon>
        <taxon>Propionibacteriaceae</taxon>
        <taxon>Microlunatus</taxon>
    </lineage>
</organism>
<feature type="transmembrane region" description="Helical" evidence="2">
    <location>
        <begin position="117"/>
        <end position="137"/>
    </location>
</feature>
<feature type="transmembrane region" description="Helical" evidence="2">
    <location>
        <begin position="63"/>
        <end position="83"/>
    </location>
</feature>
<evidence type="ECO:0008006" key="5">
    <source>
        <dbReference type="Google" id="ProtNLM"/>
    </source>
</evidence>
<dbReference type="EMBL" id="LT629772">
    <property type="protein sequence ID" value="SDR86069.1"/>
    <property type="molecule type" value="Genomic_DNA"/>
</dbReference>
<keyword evidence="2" id="KW-0472">Membrane</keyword>
<name>A0A1H1MJC5_9ACTN</name>
<dbReference type="Proteomes" id="UP000199103">
    <property type="component" value="Chromosome I"/>
</dbReference>
<reference evidence="3 4" key="1">
    <citation type="submission" date="2016-10" db="EMBL/GenBank/DDBJ databases">
        <authorList>
            <person name="de Groot N.N."/>
        </authorList>
    </citation>
    <scope>NUCLEOTIDE SEQUENCE [LARGE SCALE GENOMIC DNA]</scope>
    <source>
        <strain evidence="3 4">DSM 21800</strain>
    </source>
</reference>
<gene>
    <name evidence="3" type="ORF">SAMN04489812_0134</name>
</gene>
<feature type="region of interest" description="Disordered" evidence="1">
    <location>
        <begin position="1"/>
        <end position="23"/>
    </location>
</feature>
<evidence type="ECO:0000313" key="3">
    <source>
        <dbReference type="EMBL" id="SDR86069.1"/>
    </source>
</evidence>
<keyword evidence="2" id="KW-1133">Transmembrane helix</keyword>